<protein>
    <recommendedName>
        <fullName evidence="4">ISLre2 family transposase</fullName>
    </recommendedName>
</protein>
<dbReference type="EMBL" id="BLRU01000563">
    <property type="protein sequence ID" value="GFP20627.1"/>
    <property type="molecule type" value="Genomic_DNA"/>
</dbReference>
<dbReference type="Pfam" id="PF06782">
    <property type="entry name" value="UPF0236"/>
    <property type="match status" value="1"/>
</dbReference>
<evidence type="ECO:0000313" key="2">
    <source>
        <dbReference type="EMBL" id="GFP20627.1"/>
    </source>
</evidence>
<feature type="non-terminal residue" evidence="2">
    <location>
        <position position="202"/>
    </location>
</feature>
<proteinExistence type="inferred from homology"/>
<gene>
    <name evidence="2" type="ORF">HKBW3S03_02130</name>
</gene>
<name>A0A6V8NKL7_9ACTN</name>
<evidence type="ECO:0000256" key="1">
    <source>
        <dbReference type="ARBA" id="ARBA00006539"/>
    </source>
</evidence>
<sequence>GNYDSVEDLWFDVATYISNNYDEGVLETIFIAGDGAPWIRGGTEYIPNAVYLLDRFHLCKYILRAVGRYPEVKKGIWKAIKRDDIVQVDTILQEALIRAQSETHKKAITDCFRYIKENWDGIQAYREYPAATGFSAEGHVSHVLSARLSSRPQGWSREGAEKMASLRVLKANGYSIQEEYIMQKTDNTPLIKACANAIHQQR</sequence>
<dbReference type="InterPro" id="IPR009620">
    <property type="entry name" value="UPF0236"/>
</dbReference>
<comment type="caution">
    <text evidence="2">The sequence shown here is derived from an EMBL/GenBank/DDBJ whole genome shotgun (WGS) entry which is preliminary data.</text>
</comment>
<dbReference type="AlphaFoldDB" id="A0A6V8NKL7"/>
<accession>A0A6V8NKL7</accession>
<comment type="similarity">
    <text evidence="1">Belongs to the UPF0236 family.</text>
</comment>
<organism evidence="2 3">
    <name type="scientific">Candidatus Hakubella thermalkaliphila</name>
    <dbReference type="NCBI Taxonomy" id="2754717"/>
    <lineage>
        <taxon>Bacteria</taxon>
        <taxon>Bacillati</taxon>
        <taxon>Actinomycetota</taxon>
        <taxon>Actinomycetota incertae sedis</taxon>
        <taxon>Candidatus Hakubellales</taxon>
        <taxon>Candidatus Hakubellaceae</taxon>
        <taxon>Candidatus Hakubella</taxon>
    </lineage>
</organism>
<evidence type="ECO:0000313" key="3">
    <source>
        <dbReference type="Proteomes" id="UP000574717"/>
    </source>
</evidence>
<reference evidence="2 3" key="1">
    <citation type="journal article" date="2020" name="Front. Microbiol.">
        <title>Single-cell genomics of novel Actinobacteria with the Wood-Ljungdahl pathway discovered in a serpentinizing system.</title>
        <authorList>
            <person name="Merino N."/>
            <person name="Kawai M."/>
            <person name="Boyd E.S."/>
            <person name="Colman D.R."/>
            <person name="McGlynn S.E."/>
            <person name="Nealson K.H."/>
            <person name="Kurokawa K."/>
            <person name="Hongoh Y."/>
        </authorList>
    </citation>
    <scope>NUCLEOTIDE SEQUENCE [LARGE SCALE GENOMIC DNA]</scope>
    <source>
        <strain evidence="2 3">S03</strain>
    </source>
</reference>
<dbReference type="Proteomes" id="UP000574717">
    <property type="component" value="Unassembled WGS sequence"/>
</dbReference>
<evidence type="ECO:0008006" key="4">
    <source>
        <dbReference type="Google" id="ProtNLM"/>
    </source>
</evidence>
<feature type="non-terminal residue" evidence="2">
    <location>
        <position position="1"/>
    </location>
</feature>